<dbReference type="InterPro" id="IPR024079">
    <property type="entry name" value="MetalloPept_cat_dom_sf"/>
</dbReference>
<dbReference type="FunFam" id="4.10.1080.10:FF:000001">
    <property type="entry name" value="Thrombospondin 3"/>
    <property type="match status" value="1"/>
</dbReference>
<evidence type="ECO:0000259" key="6">
    <source>
        <dbReference type="PROSITE" id="PS51829"/>
    </source>
</evidence>
<name>I0WHR9_9FLAO</name>
<evidence type="ECO:0000256" key="5">
    <source>
        <dbReference type="SAM" id="Phobius"/>
    </source>
</evidence>
<dbReference type="STRING" id="946077.W5A_03294"/>
<gene>
    <name evidence="7" type="ORF">W5A_03294</name>
</gene>
<dbReference type="NCBIfam" id="TIGR04131">
    <property type="entry name" value="Bac_Flav_CTERM"/>
    <property type="match status" value="1"/>
</dbReference>
<dbReference type="InterPro" id="IPR003367">
    <property type="entry name" value="Thrombospondin_3-like_rpt"/>
</dbReference>
<dbReference type="Gene3D" id="4.10.1080.10">
    <property type="entry name" value="TSP type-3 repeat"/>
    <property type="match status" value="1"/>
</dbReference>
<dbReference type="GO" id="GO:0005509">
    <property type="term" value="F:calcium ion binding"/>
    <property type="evidence" value="ECO:0007669"/>
    <property type="project" value="InterPro"/>
</dbReference>
<dbReference type="Pfam" id="PF02412">
    <property type="entry name" value="TSP_3"/>
    <property type="match status" value="4"/>
</dbReference>
<dbReference type="Gene3D" id="2.60.40.10">
    <property type="entry name" value="Immunoglobulins"/>
    <property type="match status" value="2"/>
</dbReference>
<keyword evidence="5" id="KW-0812">Transmembrane</keyword>
<dbReference type="GO" id="GO:0004252">
    <property type="term" value="F:serine-type endopeptidase activity"/>
    <property type="evidence" value="ECO:0007669"/>
    <property type="project" value="InterPro"/>
</dbReference>
<keyword evidence="5" id="KW-0472">Membrane</keyword>
<keyword evidence="2" id="KW-0732">Signal</keyword>
<dbReference type="EMBL" id="AJJU01000003">
    <property type="protein sequence ID" value="EID75935.1"/>
    <property type="molecule type" value="Genomic_DNA"/>
</dbReference>
<dbReference type="InterPro" id="IPR003961">
    <property type="entry name" value="FN3_dom"/>
</dbReference>
<sequence>MKTNLRYVFSISMFFLSIVLYSQQSFWREQKDGNEKERLYARQFSGEQANYRFYTLNKAAFYDALSRVPQHGKSVKGFSMVFPVIGMAPQSFLIYETQTLSPALSVKYPTIKTYIGVSSNGSGMRLRFSITAQGVTVMITQPEMDPVFIQAIDLKSNQYVLYSRSAIESTPNFECLTPDKFGKSIDQVYIKSKISRANDKVLRTFRIAIAATGEYTQFWGDNDDSNGTNQEDALGRIVATIHRMNEVYETDMAVSFQLVSGTSIVFPNPSTDPFTTTTNFPSQLQSTLTTELGESNYDIGHLFHKGNNDGFAGCIGCVCVDGQKGQGWSSHTFEAENGTTFLTDFFDIDFVSHEIGHQMGANHTFSFQDELTGMQVEPGSGTTIMGYAGITGSNDLKDHSDPYFHYQSIYQILTNLQTKNCWMGTAIINNPPIVDAGKDYVIPAGTAYVLQGSAYDIDGDLLTYAWEQIDNGVVNYQNFGPNLLTGAMARSLPPSLSSDRYIPRLDYVLQGQLSDNLIEKESIWETVSNVSRTLNWVLTVRDRSNTSSGQTPQSNYDKMRINVDASAGPFKVTSQASAESWIAGTPQLVYWDVAGTDQGLIGAEWVDIYLSIDGGVTFVEPLALKHPNSGMATIIIPSDVETSTARIMVKGYDNVFYAVNGGNIQIEISEYTISALEEEIVVCVPQTSQAVFNFEYKAFNGFSEEVEFSISGVPLEASVGFNPSMVNVDGGFQLIIENLSTVLAGDYPFTIEAVSLVSGIKRYEQVVLKIRNSSVTAPAIEYPVNGANSVSLSSFLRWEADANADNYEITLASDPLFLEILETTIVESNFYKSDLLMPNATYYWRVKAINDCGESALSEADFTTVVLDCGDFKSTDVAISMDDINTPYEMELYVAEDAIIADIDIKVSINHTWVEDLGIYLITPNGSSIPLSLFNGNSGDNYNQTIFDQEASISITNGVAPFSGNYIPQEDLSSLYGTSTQGTWKLRVIDAYEEDKGILKSFEIAFCVEGPFQLDSDGDGILDVDDNCPYTSNPDQADINNDGIGNACDYDPDMDMIESVEDNCPDVYNPDQFDTDGDGFGDACDLDDDNDGVLDQNDNCPDVYNPEQFDTDGDGLGDQCDSDDDNDGVPDVYDNCPYVFNPDQRDNDNDGIGDACVDAVVISNGFTPNGDSINDVWFIANIELYTKSILKVYNRWGQEVFNSVNYQNDWNGFHRNGGNKVPQGSYYYVLDIFGNGSDVYKGWLFINY</sequence>
<dbReference type="InterPro" id="IPR008979">
    <property type="entry name" value="Galactose-bd-like_sf"/>
</dbReference>
<feature type="domain" description="P/Homo B" evidence="6">
    <location>
        <begin position="864"/>
        <end position="1012"/>
    </location>
</feature>
<dbReference type="PROSITE" id="PS51829">
    <property type="entry name" value="P_HOMO_B"/>
    <property type="match status" value="1"/>
</dbReference>
<evidence type="ECO:0000256" key="1">
    <source>
        <dbReference type="ARBA" id="ARBA00022670"/>
    </source>
</evidence>
<dbReference type="SUPFAM" id="SSF49785">
    <property type="entry name" value="Galactose-binding domain-like"/>
    <property type="match status" value="1"/>
</dbReference>
<dbReference type="SUPFAM" id="SSF55486">
    <property type="entry name" value="Metalloproteases ('zincins'), catalytic domain"/>
    <property type="match status" value="1"/>
</dbReference>
<dbReference type="Gene3D" id="2.60.120.260">
    <property type="entry name" value="Galactose-binding domain-like"/>
    <property type="match status" value="1"/>
</dbReference>
<organism evidence="7 8">
    <name type="scientific">Imtechella halotolerans K1</name>
    <dbReference type="NCBI Taxonomy" id="946077"/>
    <lineage>
        <taxon>Bacteria</taxon>
        <taxon>Pseudomonadati</taxon>
        <taxon>Bacteroidota</taxon>
        <taxon>Flavobacteriia</taxon>
        <taxon>Flavobacteriales</taxon>
        <taxon>Flavobacteriaceae</taxon>
        <taxon>Imtechella</taxon>
    </lineage>
</organism>
<dbReference type="InterPro" id="IPR036116">
    <property type="entry name" value="FN3_sf"/>
</dbReference>
<dbReference type="PROSITE" id="PS51234">
    <property type="entry name" value="TSP3"/>
    <property type="match status" value="2"/>
</dbReference>
<dbReference type="InterPro" id="IPR013783">
    <property type="entry name" value="Ig-like_fold"/>
</dbReference>
<dbReference type="Pfam" id="PF01483">
    <property type="entry name" value="P_proprotein"/>
    <property type="match status" value="1"/>
</dbReference>
<reference evidence="7 8" key="1">
    <citation type="journal article" date="2012" name="J. Bacteriol.">
        <title>Genome Sequence of the Halotolerant Bacterium Imtechella halotolerans K1T.</title>
        <authorList>
            <person name="Kumar S."/>
            <person name="Vikram S."/>
            <person name="Subramanian S."/>
            <person name="Raghava G.P."/>
            <person name="Pinnaka A.K."/>
        </authorList>
    </citation>
    <scope>NUCLEOTIDE SEQUENCE [LARGE SCALE GENOMIC DNA]</scope>
    <source>
        <strain evidence="7 8">K1</strain>
    </source>
</reference>
<dbReference type="PANTHER" id="PTHR10199">
    <property type="entry name" value="THROMBOSPONDIN"/>
    <property type="match status" value="1"/>
</dbReference>
<keyword evidence="3" id="KW-0378">Hydrolase</keyword>
<dbReference type="OrthoDB" id="9792152at2"/>
<accession>I0WHR9</accession>
<keyword evidence="4" id="KW-0106">Calcium</keyword>
<evidence type="ECO:0000313" key="8">
    <source>
        <dbReference type="Proteomes" id="UP000005938"/>
    </source>
</evidence>
<proteinExistence type="predicted"/>
<dbReference type="AlphaFoldDB" id="I0WHR9"/>
<keyword evidence="8" id="KW-1185">Reference proteome</keyword>
<dbReference type="PATRIC" id="fig|946077.3.peg.667"/>
<evidence type="ECO:0000256" key="2">
    <source>
        <dbReference type="ARBA" id="ARBA00022729"/>
    </source>
</evidence>
<dbReference type="InterPro" id="IPR017897">
    <property type="entry name" value="Thrombospondin_3_rpt"/>
</dbReference>
<dbReference type="GO" id="GO:0006508">
    <property type="term" value="P:proteolysis"/>
    <property type="evidence" value="ECO:0007669"/>
    <property type="project" value="UniProtKB-KW"/>
</dbReference>
<evidence type="ECO:0000256" key="3">
    <source>
        <dbReference type="ARBA" id="ARBA00022801"/>
    </source>
</evidence>
<dbReference type="eggNOG" id="COG5184">
    <property type="taxonomic scope" value="Bacteria"/>
</dbReference>
<evidence type="ECO:0000256" key="4">
    <source>
        <dbReference type="ARBA" id="ARBA00022837"/>
    </source>
</evidence>
<dbReference type="InterPro" id="IPR026341">
    <property type="entry name" value="T9SS_type_B"/>
</dbReference>
<feature type="transmembrane region" description="Helical" evidence="5">
    <location>
        <begin position="7"/>
        <end position="27"/>
    </location>
</feature>
<dbReference type="InterPro" id="IPR002884">
    <property type="entry name" value="P_dom"/>
</dbReference>
<dbReference type="Gene3D" id="3.40.390.10">
    <property type="entry name" value="Collagenase (Catalytic Domain)"/>
    <property type="match status" value="1"/>
</dbReference>
<keyword evidence="5" id="KW-1133">Transmembrane helix</keyword>
<dbReference type="CDD" id="cd00063">
    <property type="entry name" value="FN3"/>
    <property type="match status" value="1"/>
</dbReference>
<dbReference type="Proteomes" id="UP000005938">
    <property type="component" value="Unassembled WGS sequence"/>
</dbReference>
<dbReference type="SUPFAM" id="SSF49265">
    <property type="entry name" value="Fibronectin type III"/>
    <property type="match status" value="1"/>
</dbReference>
<keyword evidence="1" id="KW-0645">Protease</keyword>
<dbReference type="Pfam" id="PF13585">
    <property type="entry name" value="CHU_C"/>
    <property type="match status" value="1"/>
</dbReference>
<dbReference type="RefSeq" id="WP_008237391.1">
    <property type="nucleotide sequence ID" value="NZ_AJJU01000003.1"/>
</dbReference>
<dbReference type="eggNOG" id="COG4935">
    <property type="taxonomic scope" value="Bacteria"/>
</dbReference>
<comment type="caution">
    <text evidence="7">The sequence shown here is derived from an EMBL/GenBank/DDBJ whole genome shotgun (WGS) entry which is preliminary data.</text>
</comment>
<dbReference type="eggNOG" id="COG3391">
    <property type="taxonomic scope" value="Bacteria"/>
</dbReference>
<dbReference type="InterPro" id="IPR028974">
    <property type="entry name" value="TSP_type-3_rpt"/>
</dbReference>
<dbReference type="GO" id="GO:0007155">
    <property type="term" value="P:cell adhesion"/>
    <property type="evidence" value="ECO:0007669"/>
    <property type="project" value="InterPro"/>
</dbReference>
<evidence type="ECO:0000313" key="7">
    <source>
        <dbReference type="EMBL" id="EID75935.1"/>
    </source>
</evidence>
<dbReference type="Pfam" id="PF13583">
    <property type="entry name" value="Reprolysin_4"/>
    <property type="match status" value="1"/>
</dbReference>
<protein>
    <submittedName>
        <fullName evidence="7">Protrotein convertase P</fullName>
    </submittedName>
</protein>
<dbReference type="PANTHER" id="PTHR10199:SF100">
    <property type="entry name" value="THROMBOSPONDIN, ISOFORM A"/>
    <property type="match status" value="1"/>
</dbReference>
<dbReference type="GO" id="GO:0008237">
    <property type="term" value="F:metallopeptidase activity"/>
    <property type="evidence" value="ECO:0007669"/>
    <property type="project" value="InterPro"/>
</dbReference>
<dbReference type="SUPFAM" id="SSF103647">
    <property type="entry name" value="TSP type-3 repeat"/>
    <property type="match status" value="2"/>
</dbReference>